<dbReference type="EMBL" id="CP003470">
    <property type="protein sequence ID" value="AGG89420.1"/>
    <property type="molecule type" value="Genomic_DNA"/>
</dbReference>
<keyword evidence="2" id="KW-1185">Reference proteome</keyword>
<dbReference type="OrthoDB" id="9833631at2"/>
<sequence length="59" mass="6343">MIVDSTVGQFCRAGQDDGKPSIFVGSDGEWTAELSRLHNGATLEKYVGGRPREQPLGHA</sequence>
<dbReference type="Proteomes" id="UP000011859">
    <property type="component" value="Chromosome"/>
</dbReference>
<evidence type="ECO:0000313" key="1">
    <source>
        <dbReference type="EMBL" id="AGG89420.1"/>
    </source>
</evidence>
<dbReference type="AlphaFoldDB" id="M4NEX6"/>
<evidence type="ECO:0000313" key="2">
    <source>
        <dbReference type="Proteomes" id="UP000011859"/>
    </source>
</evidence>
<dbReference type="STRING" id="666685.R2APBS1_2324"/>
<reference evidence="1 2" key="1">
    <citation type="submission" date="2012-04" db="EMBL/GenBank/DDBJ databases">
        <title>Complete genome of Rhodanobacter sp. 2APBS1.</title>
        <authorList>
            <consortium name="US DOE Joint Genome Institute"/>
            <person name="Huntemann M."/>
            <person name="Wei C.-L."/>
            <person name="Han J."/>
            <person name="Detter J.C."/>
            <person name="Han C."/>
            <person name="Tapia R."/>
            <person name="Munk A.C.C."/>
            <person name="Chen A."/>
            <person name="Krypides N."/>
            <person name="Mavromatis K."/>
            <person name="Markowitz V."/>
            <person name="Szeto E."/>
            <person name="Ivanova N."/>
            <person name="Mikhailova N."/>
            <person name="Ovchinnikova G."/>
            <person name="Pagani I."/>
            <person name="Pati A."/>
            <person name="Goodwin L."/>
            <person name="Peters L."/>
            <person name="Pitluck S."/>
            <person name="Woyke T."/>
            <person name="Prakash O."/>
            <person name="Elkins J."/>
            <person name="Brown S."/>
            <person name="Palumbo A."/>
            <person name="Hemme C."/>
            <person name="Zhou J."/>
            <person name="Watson D."/>
            <person name="Jardine P."/>
            <person name="Kostka J."/>
            <person name="Green S."/>
        </authorList>
    </citation>
    <scope>NUCLEOTIDE SEQUENCE [LARGE SCALE GENOMIC DNA]</scope>
    <source>
        <strain evidence="1 2">2APBS1</strain>
    </source>
</reference>
<dbReference type="HOGENOM" id="CLU_2957645_0_0_6"/>
<organism evidence="1 2">
    <name type="scientific">Rhodanobacter denitrificans</name>
    <dbReference type="NCBI Taxonomy" id="666685"/>
    <lineage>
        <taxon>Bacteria</taxon>
        <taxon>Pseudomonadati</taxon>
        <taxon>Pseudomonadota</taxon>
        <taxon>Gammaproteobacteria</taxon>
        <taxon>Lysobacterales</taxon>
        <taxon>Rhodanobacteraceae</taxon>
        <taxon>Rhodanobacter</taxon>
    </lineage>
</organism>
<dbReference type="KEGG" id="rhd:R2APBS1_2324"/>
<proteinExistence type="predicted"/>
<protein>
    <submittedName>
        <fullName evidence="1">Uncharacterized protein</fullName>
    </submittedName>
</protein>
<dbReference type="RefSeq" id="WP_015448040.1">
    <property type="nucleotide sequence ID" value="NC_020541.1"/>
</dbReference>
<accession>M4NEX6</accession>
<gene>
    <name evidence="1" type="ORF">R2APBS1_2324</name>
</gene>
<name>M4NEX6_9GAMM</name>